<proteinExistence type="inferred from homology"/>
<protein>
    <submittedName>
        <fullName evidence="9">DUF421 domain-containing protein</fullName>
    </submittedName>
</protein>
<accession>A0ABT1XLY2</accession>
<evidence type="ECO:0000256" key="1">
    <source>
        <dbReference type="ARBA" id="ARBA00004651"/>
    </source>
</evidence>
<evidence type="ECO:0000256" key="2">
    <source>
        <dbReference type="ARBA" id="ARBA00006448"/>
    </source>
</evidence>
<dbReference type="Pfam" id="PF04239">
    <property type="entry name" value="DUF421"/>
    <property type="match status" value="1"/>
</dbReference>
<dbReference type="PANTHER" id="PTHR34582">
    <property type="entry name" value="UPF0702 TRANSMEMBRANE PROTEIN YCAP"/>
    <property type="match status" value="1"/>
</dbReference>
<evidence type="ECO:0000256" key="7">
    <source>
        <dbReference type="SAM" id="Phobius"/>
    </source>
</evidence>
<comment type="subcellular location">
    <subcellularLocation>
        <location evidence="1">Cell membrane</location>
        <topology evidence="1">Multi-pass membrane protein</topology>
    </subcellularLocation>
</comment>
<name>A0ABT1XLY2_9SPHN</name>
<keyword evidence="3" id="KW-1003">Cell membrane</keyword>
<sequence length="175" mass="19215">MFIDQPIADAILRGAVLAIVALMWVILLVRVIGLRSFSKMTSFDFVMTVAMGSLVATASQSSDWPAYLQALAAMAGLFAIQFTVARLRRASSGFRDAIQNEPLLLMRDGVVIDEALKRSRVSREDLWAKLREANVLDLGQVRAAILETTGDMSILHGDHLEDRLLDGVRRTGLSS</sequence>
<dbReference type="RefSeq" id="WP_257594436.1">
    <property type="nucleotide sequence ID" value="NZ_JANKHH010000001.1"/>
</dbReference>
<feature type="domain" description="YetF C-terminal" evidence="8">
    <location>
        <begin position="91"/>
        <end position="158"/>
    </location>
</feature>
<reference evidence="9 10" key="1">
    <citation type="submission" date="2022-08" db="EMBL/GenBank/DDBJ databases">
        <title>Polyphasic taxonomy analysis of Qipengyuania sp.RS5-5.</title>
        <authorList>
            <person name="Xamxidin M."/>
            <person name="Wu M."/>
        </authorList>
    </citation>
    <scope>NUCLEOTIDE SEQUENCE [LARGE SCALE GENOMIC DNA]</scope>
    <source>
        <strain evidence="9 10">RS5-5</strain>
    </source>
</reference>
<organism evidence="9 10">
    <name type="scientific">Parerythrobacter lacustris</name>
    <dbReference type="NCBI Taxonomy" id="2969984"/>
    <lineage>
        <taxon>Bacteria</taxon>
        <taxon>Pseudomonadati</taxon>
        <taxon>Pseudomonadota</taxon>
        <taxon>Alphaproteobacteria</taxon>
        <taxon>Sphingomonadales</taxon>
        <taxon>Erythrobacteraceae</taxon>
        <taxon>Parerythrobacter</taxon>
    </lineage>
</organism>
<evidence type="ECO:0000256" key="5">
    <source>
        <dbReference type="ARBA" id="ARBA00022989"/>
    </source>
</evidence>
<evidence type="ECO:0000256" key="3">
    <source>
        <dbReference type="ARBA" id="ARBA00022475"/>
    </source>
</evidence>
<evidence type="ECO:0000256" key="4">
    <source>
        <dbReference type="ARBA" id="ARBA00022692"/>
    </source>
</evidence>
<evidence type="ECO:0000256" key="6">
    <source>
        <dbReference type="ARBA" id="ARBA00023136"/>
    </source>
</evidence>
<keyword evidence="6 7" id="KW-0472">Membrane</keyword>
<feature type="transmembrane region" description="Helical" evidence="7">
    <location>
        <begin position="66"/>
        <end position="85"/>
    </location>
</feature>
<dbReference type="EMBL" id="JANKHH010000001">
    <property type="protein sequence ID" value="MCR2832678.1"/>
    <property type="molecule type" value="Genomic_DNA"/>
</dbReference>
<keyword evidence="10" id="KW-1185">Reference proteome</keyword>
<keyword evidence="4 7" id="KW-0812">Transmembrane</keyword>
<evidence type="ECO:0000259" key="8">
    <source>
        <dbReference type="Pfam" id="PF04239"/>
    </source>
</evidence>
<comment type="caution">
    <text evidence="9">The sequence shown here is derived from an EMBL/GenBank/DDBJ whole genome shotgun (WGS) entry which is preliminary data.</text>
</comment>
<dbReference type="Gene3D" id="3.30.240.20">
    <property type="entry name" value="bsu07140 like domains"/>
    <property type="match status" value="1"/>
</dbReference>
<gene>
    <name evidence="9" type="ORF">NSO95_01850</name>
</gene>
<dbReference type="InterPro" id="IPR023090">
    <property type="entry name" value="UPF0702_alpha/beta_dom_sf"/>
</dbReference>
<dbReference type="InterPro" id="IPR007353">
    <property type="entry name" value="DUF421"/>
</dbReference>
<dbReference type="PANTHER" id="PTHR34582:SF6">
    <property type="entry name" value="UPF0702 TRANSMEMBRANE PROTEIN YCAP"/>
    <property type="match status" value="1"/>
</dbReference>
<keyword evidence="5 7" id="KW-1133">Transmembrane helix</keyword>
<dbReference type="Proteomes" id="UP001206067">
    <property type="component" value="Unassembled WGS sequence"/>
</dbReference>
<evidence type="ECO:0000313" key="10">
    <source>
        <dbReference type="Proteomes" id="UP001206067"/>
    </source>
</evidence>
<evidence type="ECO:0000313" key="9">
    <source>
        <dbReference type="EMBL" id="MCR2832678.1"/>
    </source>
</evidence>
<feature type="transmembrane region" description="Helical" evidence="7">
    <location>
        <begin position="12"/>
        <end position="31"/>
    </location>
</feature>
<comment type="similarity">
    <text evidence="2">Belongs to the UPF0702 family.</text>
</comment>